<dbReference type="InterPro" id="IPR006530">
    <property type="entry name" value="YD"/>
</dbReference>
<feature type="domain" description="DUF6531" evidence="3">
    <location>
        <begin position="298"/>
        <end position="370"/>
    </location>
</feature>
<name>A0A542Y4T4_9MICO</name>
<proteinExistence type="predicted"/>
<comment type="caution">
    <text evidence="5">The sequence shown here is derived from an EMBL/GenBank/DDBJ whole genome shotgun (WGS) entry which is preliminary data.</text>
</comment>
<gene>
    <name evidence="5" type="ORF">FB468_1089</name>
</gene>
<organism evidence="5 6">
    <name type="scientific">Leucobacter komagatae</name>
    <dbReference type="NCBI Taxonomy" id="55969"/>
    <lineage>
        <taxon>Bacteria</taxon>
        <taxon>Bacillati</taxon>
        <taxon>Actinomycetota</taxon>
        <taxon>Actinomycetes</taxon>
        <taxon>Micrococcales</taxon>
        <taxon>Microbacteriaceae</taxon>
        <taxon>Leucobacter</taxon>
    </lineage>
</organism>
<dbReference type="NCBIfam" id="TIGR01643">
    <property type="entry name" value="YD_repeat_2x"/>
    <property type="match status" value="11"/>
</dbReference>
<dbReference type="InterPro" id="IPR011044">
    <property type="entry name" value="Quino_amine_DH_bsu"/>
</dbReference>
<dbReference type="Pfam" id="PF25023">
    <property type="entry name" value="TEN_YD-shell"/>
    <property type="match status" value="1"/>
</dbReference>
<dbReference type="InterPro" id="IPR045351">
    <property type="entry name" value="DUF6531"/>
</dbReference>
<dbReference type="Proteomes" id="UP000319094">
    <property type="component" value="Unassembled WGS sequence"/>
</dbReference>
<dbReference type="NCBIfam" id="TIGR03696">
    <property type="entry name" value="Rhs_assc_core"/>
    <property type="match status" value="1"/>
</dbReference>
<dbReference type="InterPro" id="IPR031325">
    <property type="entry name" value="RHS_repeat"/>
</dbReference>
<evidence type="ECO:0000259" key="4">
    <source>
        <dbReference type="Pfam" id="PF25023"/>
    </source>
</evidence>
<dbReference type="SUPFAM" id="SSF50969">
    <property type="entry name" value="YVTN repeat-like/Quinoprotein amine dehydrogenase"/>
    <property type="match status" value="1"/>
</dbReference>
<keyword evidence="6" id="KW-1185">Reference proteome</keyword>
<feature type="region of interest" description="Disordered" evidence="2">
    <location>
        <begin position="648"/>
        <end position="679"/>
    </location>
</feature>
<reference evidence="5 6" key="1">
    <citation type="submission" date="2019-06" db="EMBL/GenBank/DDBJ databases">
        <title>Sequencing the genomes of 1000 actinobacteria strains.</title>
        <authorList>
            <person name="Klenk H.-P."/>
        </authorList>
    </citation>
    <scope>NUCLEOTIDE SEQUENCE [LARGE SCALE GENOMIC DNA]</scope>
    <source>
        <strain evidence="5 6">DSM 8803</strain>
    </source>
</reference>
<evidence type="ECO:0000259" key="3">
    <source>
        <dbReference type="Pfam" id="PF20148"/>
    </source>
</evidence>
<dbReference type="InterPro" id="IPR022385">
    <property type="entry name" value="Rhs_assc_core"/>
</dbReference>
<evidence type="ECO:0000313" key="6">
    <source>
        <dbReference type="Proteomes" id="UP000319094"/>
    </source>
</evidence>
<feature type="compositionally biased region" description="Polar residues" evidence="2">
    <location>
        <begin position="174"/>
        <end position="200"/>
    </location>
</feature>
<protein>
    <submittedName>
        <fullName evidence="5">RHS repeat-associated protein</fullName>
    </submittedName>
</protein>
<accession>A0A542Y4T4</accession>
<dbReference type="InterPro" id="IPR056823">
    <property type="entry name" value="TEN-like_YD-shell"/>
</dbReference>
<feature type="domain" description="Teneurin-like YD-shell" evidence="4">
    <location>
        <begin position="959"/>
        <end position="1111"/>
    </location>
</feature>
<evidence type="ECO:0000313" key="5">
    <source>
        <dbReference type="EMBL" id="TQL43074.1"/>
    </source>
</evidence>
<dbReference type="Pfam" id="PF05593">
    <property type="entry name" value="RHS_repeat"/>
    <property type="match status" value="7"/>
</dbReference>
<dbReference type="InterPro" id="IPR050708">
    <property type="entry name" value="T6SS_VgrG/RHS"/>
</dbReference>
<keyword evidence="1" id="KW-0677">Repeat</keyword>
<dbReference type="PANTHER" id="PTHR32305">
    <property type="match status" value="1"/>
</dbReference>
<feature type="region of interest" description="Disordered" evidence="2">
    <location>
        <begin position="150"/>
        <end position="200"/>
    </location>
</feature>
<dbReference type="PANTHER" id="PTHR32305:SF15">
    <property type="entry name" value="PROTEIN RHSA-RELATED"/>
    <property type="match status" value="1"/>
</dbReference>
<sequence length="1743" mass="186069">MSEMSILDFGPARLKFNFATAEAFATKLGTAMTEIESARSSFASQAAQAQVDFAGVFAQIFRDHVGWANVDAENIVTCLKHVQQQVNKLIESARQENADRDATRTARGEKYAELLVQYANEHEALSTAFARKPTIAEVRALVPFTAGTAPTSSANDVSLRQRDGRSAGSHRAGGTTSARPENLRKFSSAQNPQSPGPQLQTSEILFSAGTAGWGNVSTGNLFSSIKRWYDSNADDRQWLGQLATEFEKAGGSGGLHKLADSAIAAALSGAGMFPTRSGLDLQLPQTLGSMPGTGYAADPVNTATGNFIEPETDCAGTGPAERLTFTRMYNSQDAVGGAFGLGWSSTLDVRLEFTDERAEFVMHDGRRLFFPRDGAAWGRALHANVWLAEEHWDPDSDTAARGAQHGEPAAPRLVVRDNTGAWWAFTRAGAWLATGSGPGTTVRVERDGAGRVSALAHEFGRRITVAYDASGGRPARVTGPDGQHTTFSYDDAGRLVEAASPAGARAYRWNDDGLVDRVTGANGVIECENTYDSKQRVVTQHTPHGRDMLFSYLSGRVTVVADRDGEHSNSWVADKRGRLVGVTDTDGNRQSMSYDAHGNLVSLTERDGTTTVHAVDERGRRTRTVTPEGGDTRYEWDDQDRLTRITATTFVRDPRARAGAASASDSGSGPGSDSEPAQAPAVTEFEYASAADRQPHLVTDAMGGVTRLTWERGLLTRIVDPVGVALTLGYDDRGDLVSTADALGNETVLTRDEAGRVTRQLSATGAATVWQYDAAGNVSRREDPDGAVWRYEYAPGGQLTAQIDPVGARTEYEYGPHGDLARVRDPLGRLIEQRFDTFGNPAELTLPDGASWQLRHDGLSRLREVIDPDGGSWQQDYSPTGEVAATVDPTGVTRRFTADAEARTATVRSAFTETVTEFDEFGRPVRATGTDGAASITVYDLCGRVVEELDADGGLTRFVRDAAGRVVLQVSPAGRETRFEYDACGRPSAMIDGEGGRTEISYDADSRVVERRHPNGEVSNFKYDACGRVVAERAPGAGVGRYRYDLAGQLVAAQDTRFGQRKFAYDAAGQLITAVNGAGGKTHYDYDQLGRLASITDPAGGVTRRTYTALSRVATLTDPLGRVTTGTYDRAGKQLTQTDPDGREVAWEYDADGQPCGLSGDGAPLTVTETDHRTHMVTATDHTRRGASPVSHRIVRDRLGRMIERTRDGETTRWEYDGDGLRTLLVTPAGEEVRYGYDRAGRVTRVEHSAFGAISYDYDPSGNLVAAVAGDTAQAWRYDDGYPVEHTLTTGDGVKTTRISRGEGGRITEITDASGSTAYGYDGAEQLVRAEHRGGGGVSTLHEWEYDLAGRLVFDRGAEGETRYDYDVAGQLSRRVAVHGGGDDATTTYAYDGAGRRTQEAGPHGEKHFEWDTRGWLSAITDGTSTHRLWVDGYGELAAACDEPVSWDSAARFPALTGLGSEPVFAAPGGMTGLGTTLAPTGWRQARSTSALNPWDITGAFQPGSPLSPGIGVTGHGTPTIGGLEWMGARAYDRVTRGFLTVDPVEPVTGAGWSGNPYAYAGNDPLHALDPLGLSPVTDKDLKPAKEPGFWEKLGNGISDGWSSVTKTAGDVWAGFGEWSRSDVGRAVKVGLDAVSALAGFAAMATAVIPGFQLFSAVLGAVSFGTGLASTAMDLAADPASFSSVSGVALAALSLTPVGKIARVPKAFATNYKTTVSVVDYKVSAVSAIVGAGQIAEDRRNAK</sequence>
<evidence type="ECO:0000256" key="1">
    <source>
        <dbReference type="ARBA" id="ARBA00022737"/>
    </source>
</evidence>
<dbReference type="EMBL" id="VFON01000001">
    <property type="protein sequence ID" value="TQL43074.1"/>
    <property type="molecule type" value="Genomic_DNA"/>
</dbReference>
<evidence type="ECO:0000256" key="2">
    <source>
        <dbReference type="SAM" id="MobiDB-lite"/>
    </source>
</evidence>
<feature type="compositionally biased region" description="Low complexity" evidence="2">
    <location>
        <begin position="657"/>
        <end position="677"/>
    </location>
</feature>
<dbReference type="Pfam" id="PF20148">
    <property type="entry name" value="DUF6531"/>
    <property type="match status" value="1"/>
</dbReference>
<dbReference type="OrthoDB" id="5475817at2"/>
<dbReference type="Gene3D" id="2.180.10.10">
    <property type="entry name" value="RHS repeat-associated core"/>
    <property type="match status" value="5"/>
</dbReference>